<dbReference type="Pfam" id="PF09411">
    <property type="entry name" value="PagL"/>
    <property type="match status" value="1"/>
</dbReference>
<dbReference type="PIRSF" id="PIRSF029681">
    <property type="entry name" value="PagL"/>
    <property type="match status" value="1"/>
</dbReference>
<evidence type="ECO:0000313" key="3">
    <source>
        <dbReference type="EMBL" id="GIZ52866.1"/>
    </source>
</evidence>
<dbReference type="Gene3D" id="2.40.160.20">
    <property type="match status" value="1"/>
</dbReference>
<comment type="function">
    <text evidence="1">Has lipid A 3-O-deacylase activity. Hydrolyzes the ester bond at the 3 position of lipid A, a bioactive component of lipopolysaccharide (LPS), thereby releasing the primary fatty acyl moiety.</text>
</comment>
<dbReference type="RefSeq" id="WP_220809295.1">
    <property type="nucleotide sequence ID" value="NZ_BPMK01000013.1"/>
</dbReference>
<proteinExistence type="inferred from homology"/>
<keyword evidence="1" id="KW-0472">Membrane</keyword>
<gene>
    <name evidence="3" type="primary">pagL</name>
    <name evidence="3" type="ORF">NCCP691_28800</name>
</gene>
<comment type="subunit">
    <text evidence="1">Homodimer.</text>
</comment>
<feature type="chain" id="PRO_5047403914" description="Lipid A deacylase" evidence="2">
    <location>
        <begin position="26"/>
        <end position="182"/>
    </location>
</feature>
<keyword evidence="1" id="KW-0998">Cell outer membrane</keyword>
<evidence type="ECO:0000313" key="4">
    <source>
        <dbReference type="Proteomes" id="UP000887222"/>
    </source>
</evidence>
<evidence type="ECO:0000256" key="2">
    <source>
        <dbReference type="SAM" id="SignalP"/>
    </source>
</evidence>
<dbReference type="EC" id="3.1.1.77" evidence="1"/>
<dbReference type="Proteomes" id="UP000887222">
    <property type="component" value="Unassembled WGS sequence"/>
</dbReference>
<comment type="catalytic activity">
    <reaction evidence="1">
        <text>a 3-(acyloxy)acyl derivative of bacterial toxin + H2O = a 3-hydroxyacyl derivative of bacterial toxin + a fatty acid + H(+)</text>
        <dbReference type="Rhea" id="RHEA:12032"/>
        <dbReference type="ChEBI" id="CHEBI:15377"/>
        <dbReference type="ChEBI" id="CHEBI:15378"/>
        <dbReference type="ChEBI" id="CHEBI:28868"/>
        <dbReference type="ChEBI" id="CHEBI:136853"/>
        <dbReference type="ChEBI" id="CHEBI:140675"/>
        <dbReference type="EC" id="3.1.1.77"/>
    </reaction>
</comment>
<comment type="subcellular location">
    <subcellularLocation>
        <location evidence="1">Cell outer membrane</location>
        <topology evidence="1">Multi-pass membrane protein</topology>
    </subcellularLocation>
</comment>
<dbReference type="InterPro" id="IPR011250">
    <property type="entry name" value="OMP/PagP_B-barrel"/>
</dbReference>
<keyword evidence="4" id="KW-1185">Reference proteome</keyword>
<organism evidence="3 4">
    <name type="scientific">Noviherbaspirillum aridicola</name>
    <dbReference type="NCBI Taxonomy" id="2849687"/>
    <lineage>
        <taxon>Bacteria</taxon>
        <taxon>Pseudomonadati</taxon>
        <taxon>Pseudomonadota</taxon>
        <taxon>Betaproteobacteria</taxon>
        <taxon>Burkholderiales</taxon>
        <taxon>Oxalobacteraceae</taxon>
        <taxon>Noviherbaspirillum</taxon>
    </lineage>
</organism>
<feature type="signal peptide" evidence="2">
    <location>
        <begin position="1"/>
        <end position="25"/>
    </location>
</feature>
<accession>A0ABQ4Q788</accession>
<keyword evidence="1" id="KW-0378">Hydrolase</keyword>
<sequence length="182" mass="20213">MRTGDLALSLAVASIFSAVAIPARAVDSVSLEAGHGDSTRLVRAGVQWNWDQQWWKSNGTHIGGYWDLTLAQWRGSRYRDIGGRSQELAVLGITPVFRFQSDSRKGFYIEAGIGANLLSERYDNDGKRFSTRFQFGDHVGLGYVFANNLDLGLKIQHFSNAGIKKPNPGVDFAIIQLRYGFQ</sequence>
<protein>
    <recommendedName>
        <fullName evidence="1">Lipid A deacylase</fullName>
        <ecNumber evidence="1">3.1.1.77</ecNumber>
    </recommendedName>
    <alternativeName>
        <fullName evidence="1">LPS 3-O-deacylase</fullName>
    </alternativeName>
    <alternativeName>
        <fullName evidence="1">Outer membrane enzyme</fullName>
    </alternativeName>
</protein>
<dbReference type="SUPFAM" id="SSF56925">
    <property type="entry name" value="OMPA-like"/>
    <property type="match status" value="1"/>
</dbReference>
<dbReference type="EMBL" id="BPMK01000013">
    <property type="protein sequence ID" value="GIZ52866.1"/>
    <property type="molecule type" value="Genomic_DNA"/>
</dbReference>
<comment type="caution">
    <text evidence="3">The sequence shown here is derived from an EMBL/GenBank/DDBJ whole genome shotgun (WGS) entry which is preliminary data.</text>
</comment>
<comment type="similarity">
    <text evidence="1">Belongs to the PagL family.</text>
</comment>
<name>A0ABQ4Q788_9BURK</name>
<dbReference type="InterPro" id="IPR018550">
    <property type="entry name" value="Lipid-A_deacylase-rel"/>
</dbReference>
<evidence type="ECO:0000256" key="1">
    <source>
        <dbReference type="PIRNR" id="PIRNR029681"/>
    </source>
</evidence>
<reference evidence="3 4" key="1">
    <citation type="journal article" date="2022" name="Int. J. Syst. Evol. Microbiol.">
        <title>Noviherbaspirillum aridicola sp. nov., isolated from an arid soil in Pakistan.</title>
        <authorList>
            <person name="Khan I.U."/>
            <person name="Saqib M."/>
            <person name="Amin A."/>
            <person name="Hussain F."/>
            <person name="Li L."/>
            <person name="Liu Y.H."/>
            <person name="Fang B.Z."/>
            <person name="Ahmed I."/>
            <person name="Li W.J."/>
        </authorList>
    </citation>
    <scope>NUCLEOTIDE SEQUENCE [LARGE SCALE GENOMIC DNA]</scope>
    <source>
        <strain evidence="3 4">NCCP-691</strain>
    </source>
</reference>
<keyword evidence="2" id="KW-0732">Signal</keyword>